<proteinExistence type="predicted"/>
<dbReference type="Proteomes" id="UP000032142">
    <property type="component" value="Unassembled WGS sequence"/>
</dbReference>
<reference evidence="3" key="1">
    <citation type="submission" date="2014-09" db="EMBL/GenBank/DDBJ databases">
        <authorList>
            <person name="Mudge J."/>
            <person name="Ramaraj T."/>
            <person name="Lindquist I.E."/>
            <person name="Bharti A.K."/>
            <person name="Sundararajan A."/>
            <person name="Cameron C.T."/>
            <person name="Woodward J.E."/>
            <person name="May G.D."/>
            <person name="Brubaker C."/>
            <person name="Broadhvest J."/>
            <person name="Wilkins T.A."/>
        </authorList>
    </citation>
    <scope>NUCLEOTIDE SEQUENCE</scope>
    <source>
        <strain evidence="3">cv. AKA8401</strain>
    </source>
</reference>
<gene>
    <name evidence="2" type="ORF">F383_13087</name>
</gene>
<name>A0A0B0PUQ9_GOSAR</name>
<accession>A0A0B0PUQ9</accession>
<sequence length="44" mass="4837">MGKRGKSTRPGLPHTATPHDRVYLADSKHGLSHLTRVCPCRAKV</sequence>
<evidence type="ECO:0000256" key="1">
    <source>
        <dbReference type="SAM" id="MobiDB-lite"/>
    </source>
</evidence>
<organism evidence="2 3">
    <name type="scientific">Gossypium arboreum</name>
    <name type="common">Tree cotton</name>
    <name type="synonym">Gossypium nanking</name>
    <dbReference type="NCBI Taxonomy" id="29729"/>
    <lineage>
        <taxon>Eukaryota</taxon>
        <taxon>Viridiplantae</taxon>
        <taxon>Streptophyta</taxon>
        <taxon>Embryophyta</taxon>
        <taxon>Tracheophyta</taxon>
        <taxon>Spermatophyta</taxon>
        <taxon>Magnoliopsida</taxon>
        <taxon>eudicotyledons</taxon>
        <taxon>Gunneridae</taxon>
        <taxon>Pentapetalae</taxon>
        <taxon>rosids</taxon>
        <taxon>malvids</taxon>
        <taxon>Malvales</taxon>
        <taxon>Malvaceae</taxon>
        <taxon>Malvoideae</taxon>
        <taxon>Gossypium</taxon>
    </lineage>
</organism>
<protein>
    <submittedName>
        <fullName evidence="2">Uncharacterized protein</fullName>
    </submittedName>
</protein>
<dbReference type="AlphaFoldDB" id="A0A0B0PUQ9"/>
<evidence type="ECO:0000313" key="2">
    <source>
        <dbReference type="EMBL" id="KHG28169.1"/>
    </source>
</evidence>
<evidence type="ECO:0000313" key="3">
    <source>
        <dbReference type="Proteomes" id="UP000032142"/>
    </source>
</evidence>
<dbReference type="EMBL" id="KN443926">
    <property type="protein sequence ID" value="KHG28169.1"/>
    <property type="molecule type" value="Genomic_DNA"/>
</dbReference>
<keyword evidence="3" id="KW-1185">Reference proteome</keyword>
<feature type="region of interest" description="Disordered" evidence="1">
    <location>
        <begin position="1"/>
        <end position="20"/>
    </location>
</feature>